<evidence type="ECO:0000313" key="10">
    <source>
        <dbReference type="EMBL" id="KAF7492842.1"/>
    </source>
</evidence>
<gene>
    <name evidence="10" type="ORF">SSS_6845</name>
</gene>
<keyword evidence="7" id="KW-0472">Membrane</keyword>
<reference evidence="10" key="2">
    <citation type="submission" date="2020-01" db="EMBL/GenBank/DDBJ databases">
        <authorList>
            <person name="Korhonen P.K.K."/>
            <person name="Guangxu M.G."/>
            <person name="Wang T.W."/>
            <person name="Stroehlein A.J.S."/>
            <person name="Young N.D."/>
            <person name="Ang C.-S.A."/>
            <person name="Fernando D.W.F."/>
            <person name="Lu H.L."/>
            <person name="Taylor S.T."/>
            <person name="Ehtesham M.E.M."/>
            <person name="Najaraj S.H.N."/>
            <person name="Harsha G.H.G."/>
            <person name="Madugundu A.M."/>
            <person name="Renuse S.R."/>
            <person name="Holt D.H."/>
            <person name="Pandey A.P."/>
            <person name="Papenfuss A.P."/>
            <person name="Gasser R.B.G."/>
            <person name="Fischer K.F."/>
        </authorList>
    </citation>
    <scope>NUCLEOTIDE SEQUENCE</scope>
    <source>
        <strain evidence="10">SSS_KF_BRIS2020</strain>
    </source>
</reference>
<reference evidence="12" key="1">
    <citation type="journal article" date="2020" name="PLoS Negl. Trop. Dis.">
        <title>High-quality nuclear genome for Sarcoptes scabiei-A critical resource for a neglected parasite.</title>
        <authorList>
            <person name="Korhonen P.K."/>
            <person name="Gasser R.B."/>
            <person name="Ma G."/>
            <person name="Wang T."/>
            <person name="Stroehlein A.J."/>
            <person name="Young N.D."/>
            <person name="Ang C.S."/>
            <person name="Fernando D.D."/>
            <person name="Lu H.C."/>
            <person name="Taylor S."/>
            <person name="Reynolds S.L."/>
            <person name="Mofiz E."/>
            <person name="Najaraj S.H."/>
            <person name="Gowda H."/>
            <person name="Madugundu A."/>
            <person name="Renuse S."/>
            <person name="Holt D."/>
            <person name="Pandey A."/>
            <person name="Papenfuss A.T."/>
            <person name="Fischer K."/>
        </authorList>
    </citation>
    <scope>NUCLEOTIDE SEQUENCE [LARGE SCALE GENOMIC DNA]</scope>
</reference>
<evidence type="ECO:0000313" key="12">
    <source>
        <dbReference type="Proteomes" id="UP000070412"/>
    </source>
</evidence>
<evidence type="ECO:0000256" key="2">
    <source>
        <dbReference type="ARBA" id="ARBA00022692"/>
    </source>
</evidence>
<dbReference type="PANTHER" id="PTHR24026">
    <property type="entry name" value="FAT ATYPICAL CADHERIN-RELATED"/>
    <property type="match status" value="1"/>
</dbReference>
<dbReference type="SMART" id="SM00112">
    <property type="entry name" value="CA"/>
    <property type="match status" value="16"/>
</dbReference>
<accession>A0A834R9R8</accession>
<keyword evidence="4" id="KW-0677">Repeat</keyword>
<proteinExistence type="predicted"/>
<name>A0A834R9R8_SARSC</name>
<feature type="domain" description="Cadherin" evidence="9">
    <location>
        <begin position="1689"/>
        <end position="1792"/>
    </location>
</feature>
<reference evidence="11" key="3">
    <citation type="submission" date="2022-06" db="UniProtKB">
        <authorList>
            <consortium name="EnsemblMetazoa"/>
        </authorList>
    </citation>
    <scope>IDENTIFICATION</scope>
</reference>
<dbReference type="Pfam" id="PF00028">
    <property type="entry name" value="Cadherin"/>
    <property type="match status" value="6"/>
</dbReference>
<dbReference type="GO" id="GO:0005886">
    <property type="term" value="C:plasma membrane"/>
    <property type="evidence" value="ECO:0007669"/>
    <property type="project" value="UniProtKB-SubCell"/>
</dbReference>
<feature type="domain" description="Cadherin" evidence="9">
    <location>
        <begin position="1793"/>
        <end position="1895"/>
    </location>
</feature>
<feature type="domain" description="Cadherin" evidence="9">
    <location>
        <begin position="1028"/>
        <end position="1130"/>
    </location>
</feature>
<dbReference type="InterPro" id="IPR020894">
    <property type="entry name" value="Cadherin_CS"/>
</dbReference>
<feature type="domain" description="Cadherin" evidence="9">
    <location>
        <begin position="494"/>
        <end position="598"/>
    </location>
</feature>
<dbReference type="PANTHER" id="PTHR24026:SF133">
    <property type="entry name" value="CADHERIN-RELATED FAMILY MEMBER 2"/>
    <property type="match status" value="1"/>
</dbReference>
<evidence type="ECO:0000256" key="4">
    <source>
        <dbReference type="ARBA" id="ARBA00022737"/>
    </source>
</evidence>
<feature type="domain" description="Cadherin" evidence="9">
    <location>
        <begin position="387"/>
        <end position="493"/>
    </location>
</feature>
<dbReference type="PROSITE" id="PS50268">
    <property type="entry name" value="CADHERIN_2"/>
    <property type="match status" value="15"/>
</dbReference>
<dbReference type="SUPFAM" id="SSF49313">
    <property type="entry name" value="Cadherin-like"/>
    <property type="match status" value="17"/>
</dbReference>
<dbReference type="FunFam" id="2.60.40.60:FF:000020">
    <property type="entry name" value="Dachsous cadherin-related 1b"/>
    <property type="match status" value="2"/>
</dbReference>
<dbReference type="Pfam" id="PF25374">
    <property type="entry name" value="Cadherin_FAT4_N"/>
    <property type="match status" value="1"/>
</dbReference>
<evidence type="ECO:0000256" key="6">
    <source>
        <dbReference type="ARBA" id="ARBA00022989"/>
    </source>
</evidence>
<evidence type="ECO:0000259" key="9">
    <source>
        <dbReference type="PROSITE" id="PS50268"/>
    </source>
</evidence>
<keyword evidence="12" id="KW-1185">Reference proteome</keyword>
<dbReference type="Gene3D" id="2.60.40.60">
    <property type="entry name" value="Cadherins"/>
    <property type="match status" value="17"/>
</dbReference>
<keyword evidence="5 8" id="KW-0106">Calcium</keyword>
<feature type="domain" description="Cadherin" evidence="9">
    <location>
        <begin position="130"/>
        <end position="256"/>
    </location>
</feature>
<dbReference type="Proteomes" id="UP000070412">
    <property type="component" value="Unassembled WGS sequence"/>
</dbReference>
<evidence type="ECO:0000313" key="11">
    <source>
        <dbReference type="EnsemblMetazoa" id="KAF7492842.1"/>
    </source>
</evidence>
<evidence type="ECO:0000256" key="8">
    <source>
        <dbReference type="PROSITE-ProRule" id="PRU00043"/>
    </source>
</evidence>
<dbReference type="EnsemblMetazoa" id="SSS_6845s_mrna">
    <property type="protein sequence ID" value="KAF7492842.1"/>
    <property type="gene ID" value="SSS_6845"/>
</dbReference>
<feature type="domain" description="Cadherin" evidence="9">
    <location>
        <begin position="1896"/>
        <end position="2022"/>
    </location>
</feature>
<feature type="domain" description="Cadherin" evidence="9">
    <location>
        <begin position="1131"/>
        <end position="1237"/>
    </location>
</feature>
<dbReference type="GO" id="GO:0005509">
    <property type="term" value="F:calcium ion binding"/>
    <property type="evidence" value="ECO:0007669"/>
    <property type="project" value="UniProtKB-UniRule"/>
</dbReference>
<dbReference type="PROSITE" id="PS00232">
    <property type="entry name" value="CADHERIN_1"/>
    <property type="match status" value="6"/>
</dbReference>
<keyword evidence="2" id="KW-0812">Transmembrane</keyword>
<dbReference type="OrthoDB" id="6252479at2759"/>
<dbReference type="InterPro" id="IPR002126">
    <property type="entry name" value="Cadherin-like_dom"/>
</dbReference>
<dbReference type="GO" id="GO:0009653">
    <property type="term" value="P:anatomical structure morphogenesis"/>
    <property type="evidence" value="ECO:0007669"/>
    <property type="project" value="UniProtKB-ARBA"/>
</dbReference>
<feature type="domain" description="Cadherin" evidence="9">
    <location>
        <begin position="75"/>
        <end position="128"/>
    </location>
</feature>
<comment type="subcellular location">
    <subcellularLocation>
        <location evidence="1">Membrane</location>
    </subcellularLocation>
</comment>
<evidence type="ECO:0000256" key="7">
    <source>
        <dbReference type="ARBA" id="ARBA00023136"/>
    </source>
</evidence>
<feature type="domain" description="Cadherin" evidence="9">
    <location>
        <begin position="1458"/>
        <end position="1580"/>
    </location>
</feature>
<dbReference type="PRINTS" id="PR00205">
    <property type="entry name" value="CADHERIN"/>
</dbReference>
<keyword evidence="6" id="KW-1133">Transmembrane helix</keyword>
<feature type="domain" description="Cadherin" evidence="9">
    <location>
        <begin position="257"/>
        <end position="382"/>
    </location>
</feature>
<keyword evidence="3" id="KW-0732">Signal</keyword>
<evidence type="ECO:0000256" key="1">
    <source>
        <dbReference type="ARBA" id="ARBA00004370"/>
    </source>
</evidence>
<evidence type="ECO:0000256" key="3">
    <source>
        <dbReference type="ARBA" id="ARBA00022729"/>
    </source>
</evidence>
<feature type="domain" description="Cadherin" evidence="9">
    <location>
        <begin position="802"/>
        <end position="897"/>
    </location>
</feature>
<dbReference type="GO" id="GO:0060429">
    <property type="term" value="P:epithelium development"/>
    <property type="evidence" value="ECO:0007669"/>
    <property type="project" value="UniProtKB-ARBA"/>
</dbReference>
<evidence type="ECO:0000256" key="5">
    <source>
        <dbReference type="ARBA" id="ARBA00022837"/>
    </source>
</evidence>
<feature type="domain" description="Cadherin" evidence="9">
    <location>
        <begin position="1261"/>
        <end position="1350"/>
    </location>
</feature>
<sequence>MGPQILLYRTSNLDLFPTILIVLFCYLCSFICHSNGSSDTLYFEVKENSPPHAYIGRIPLKSGFQYRFNEEPLEFHLDTEKGILMTTDVPLDRETKSLYSFVILSSSPAYPIQVKIRVLDLNDNVPYWPNYINKNLTFSESAPIGTKVILENAIDLDESELYYKIDFVSDTNSDEFNDIIVNDKNNDYHHNNIKLPFRLNYNQSTRLLHLEVSDRLDRELRSDYLLNITAFDEDQQSSSTIFQVRILDSNDNPPIFEQNDYTITLNESIGKDVPILKVKAFDSDEDGTENSRISYSLQSEDFKIDPKSGIISTVHDGPFRCGISTQNTINKHQNEIDGDDDVDYQRVCVFTVFASDHGVPRQDGRAYVTAKIQDINNHVPVIRFRYFSRSDFAHVDENANNGSVVAAISIIDLDQGPNGQTRLEIISGNELKHFRLESIGNSHIIKVNSVLNREETSSYNLTVRAWDHGTPSKSSTANLIIIVQDHNDHGPQFDQEIYETSLIENQSKIGLFVIIMHASDQDEGINSQIFYSISGPNSHYFKIDQSNGMIVTDKFIDRESIDSFELRVTARDGGSNPKWTNAILRIKVLDINDQTPTVELLPIYRKANSAANEYELSIDEDQSLELDLIINDNDLDNNGTVDVRILHNYDGIIVLLASDRAPIEQRLSSITTIWINVNNIDDQLPSLLGRRYYSFIPINAVGMFNYSVVINKLKIRNEFNVPMHFIVHSRDEVVRQLFYINNNGEMRFKNSVNARLLRNIPKFFSFEIDCPGCRPDFNQTIVNVFLIDDENDDSESFDLGKSKQIYNFSVFENAPIGFVLGELNVPIEHFDLYLIQGDLHQQFQFDRNQLRLQKQLDYERKSAYKLQAIAIQSETNQFFHIDIQIDVVDINDCLAKFSDPFKVISINEDVPSMYALMQIKTIDPDSNSVLNQNEYEIIENPLDLLFIDENELKLSSSLMNVREVYQTSEFYPFLRAKIRSFDRTIIETNQTDRYDNYGDGDDRKCFNEIIQTIFIEIRPIAKKLPRFAKKFYEIFLLESWPVNERFFKIEIDNLDENERFSLKISNENSDNFAILPSGHLFVRNVLDRELIQVHVFDVIIEDNRNDLNETIDSCQIVIRVKDVNDNKPQFESSFYRFDVPEEISTSFFIGQVRATDKDSGLNSQIAYSLVSSYYSSYLNIDPSTGYLWTDVPYDREVMSFFEVVVQATDQSIDEDRLTSQAVVHINVLDLNDNRPIFKIPSNVTVVLKDEEKNLLVGEIFVLESMEVGSTVVCFEAIDYDNESTISFKVIDPSEIVSIDSKSGIVTLMQSLDRETKDHYEFTVEAYDGKYRSYFQLNLLVEDVNDCKPIWLNFSTNQFDVPENTPIGSEILSLDAIDSDLGQNALFHFTIENYSGQQKLFDILNQKLIVINQLDFEKTKSHQLNISLIETSSNQIASTKTIQINLLDINDCHPMFLSRSETEVVKVSENTEIGTKLLLLQAYDCDQNDTLSYEIISCNTHYHTSRNIFQYGYEPQHKRDSNNCPLKLNSKTGEIININNLDREVIESINLKINVKDQIGHFDRMKVIFLIDDINDESPVFVSPNKIIISRYSADRAGSFVGQIKAVDLDLGVNSMITYRLEPTLDSHLFELDRFSGRFLLKQPSIYIDKDYQSETRTFMVNVSAEDGGGLKTYDSIEFIVEPEGKPYLESLEIIIDINENLPLGTEIGKLDCINQYNGDRDYRNGCRFHLINATDRDFDIDTFSGAIKVADLIDREMLDRRFLTAWIIGPNHLQIVDININIIDQNDNPPYLLNTSIVVQVKESLEIGSVVFNVSESIADDDINNKFDYRIINCSDCKNVFVFNRKTGVVTLQSKLDREKIDKYRILFGVSDGIYLLTSIMEIFVIDENDNEPRFNQTEYLFAIEENIERGTIIGQVQAFDADSNDKNLIYSIVNDRPDMVFTDDGGDDEYRIQSSFSSNKPSLPISLDSRNGQLILSRKLDYEKDPIQYHLMVSVSDGKFQSPPVKVIIKLINLPDNPPQFDRSVYRIDVIENRIYQEILCLQAFDADLHREFQQLQSKQMNLSFRFDSKSSQRNGNYVRINSSNGCISIVKPFDREKISTLNLTAIVDDGHSNSSSVIIINILDENDNRPFFADKTSKSIKIKENIPIDSVVYRFEAIDLDEPPNNYIKYELINNEDDEKDNSIKSINNSSIH</sequence>
<dbReference type="EMBL" id="WVUK01000056">
    <property type="protein sequence ID" value="KAF7492842.1"/>
    <property type="molecule type" value="Genomic_DNA"/>
</dbReference>
<dbReference type="InterPro" id="IPR015919">
    <property type="entry name" value="Cadherin-like_sf"/>
</dbReference>
<dbReference type="CDD" id="cd11304">
    <property type="entry name" value="Cadherin_repeat"/>
    <property type="match status" value="17"/>
</dbReference>
<dbReference type="FunFam" id="2.60.40.60:FF:000104">
    <property type="entry name" value="cadherin-23 isoform X1"/>
    <property type="match status" value="1"/>
</dbReference>
<dbReference type="GO" id="GO:0007156">
    <property type="term" value="P:homophilic cell adhesion via plasma membrane adhesion molecules"/>
    <property type="evidence" value="ECO:0007669"/>
    <property type="project" value="InterPro"/>
</dbReference>
<organism evidence="10">
    <name type="scientific">Sarcoptes scabiei</name>
    <name type="common">Itch mite</name>
    <name type="synonym">Acarus scabiei</name>
    <dbReference type="NCBI Taxonomy" id="52283"/>
    <lineage>
        <taxon>Eukaryota</taxon>
        <taxon>Metazoa</taxon>
        <taxon>Ecdysozoa</taxon>
        <taxon>Arthropoda</taxon>
        <taxon>Chelicerata</taxon>
        <taxon>Arachnida</taxon>
        <taxon>Acari</taxon>
        <taxon>Acariformes</taxon>
        <taxon>Sarcoptiformes</taxon>
        <taxon>Astigmata</taxon>
        <taxon>Psoroptidia</taxon>
        <taxon>Sarcoptoidea</taxon>
        <taxon>Sarcoptidae</taxon>
        <taxon>Sarcoptinae</taxon>
        <taxon>Sarcoptes</taxon>
    </lineage>
</organism>
<feature type="domain" description="Cadherin" evidence="9">
    <location>
        <begin position="1352"/>
        <end position="1455"/>
    </location>
</feature>
<protein>
    <submittedName>
        <fullName evidence="10">Cadherin-related tumor suppressor</fullName>
    </submittedName>
</protein>
<feature type="domain" description="Cadherin" evidence="9">
    <location>
        <begin position="2023"/>
        <end position="2134"/>
    </location>
</feature>